<evidence type="ECO:0000313" key="4">
    <source>
        <dbReference type="Proteomes" id="UP001607069"/>
    </source>
</evidence>
<dbReference type="Gene3D" id="1.10.260.40">
    <property type="entry name" value="lambda repressor-like DNA-binding domains"/>
    <property type="match status" value="1"/>
</dbReference>
<comment type="caution">
    <text evidence="3">The sequence shown here is derived from an EMBL/GenBank/DDBJ whole genome shotgun (WGS) entry which is preliminary data.</text>
</comment>
<protein>
    <submittedName>
        <fullName evidence="3">Helix-turn-helix domain-containing protein</fullName>
    </submittedName>
</protein>
<name>A0ABW7HP27_9ACTN</name>
<dbReference type="Proteomes" id="UP001607069">
    <property type="component" value="Unassembled WGS sequence"/>
</dbReference>
<dbReference type="EMBL" id="JBIHMK010000011">
    <property type="protein sequence ID" value="MFH0247610.1"/>
    <property type="molecule type" value="Genomic_DNA"/>
</dbReference>
<evidence type="ECO:0000259" key="2">
    <source>
        <dbReference type="PROSITE" id="PS50943"/>
    </source>
</evidence>
<dbReference type="InterPro" id="IPR010982">
    <property type="entry name" value="Lambda_DNA-bd_dom_sf"/>
</dbReference>
<dbReference type="SUPFAM" id="SSF47413">
    <property type="entry name" value="lambda repressor-like DNA-binding domains"/>
    <property type="match status" value="1"/>
</dbReference>
<dbReference type="InterPro" id="IPR001387">
    <property type="entry name" value="Cro/C1-type_HTH"/>
</dbReference>
<sequence>MLQTAVGRYERKEVALVDEDSPQGVLLSGEENVAVRIKLEREARGWSTNTLSDRLNEAGFDMNPSAVWRIENRKRRINLDEAIGFAEVFGLDLRNLVGPPQLAAKARAMELIDNVVDTFRETQRANAAHTRARDALDAYLAEHPDIREEAEVMVSHAIAEEATKHLTETYGPPPGERIDADQREPGSEA</sequence>
<dbReference type="RefSeq" id="WP_394631060.1">
    <property type="nucleotide sequence ID" value="NZ_BAABEN010000001.1"/>
</dbReference>
<reference evidence="3 4" key="1">
    <citation type="submission" date="2024-10" db="EMBL/GenBank/DDBJ databases">
        <authorList>
            <person name="Cho J.-C."/>
        </authorList>
    </citation>
    <scope>NUCLEOTIDE SEQUENCE [LARGE SCALE GENOMIC DNA]</scope>
    <source>
        <strain evidence="3 4">KCTC29696</strain>
    </source>
</reference>
<gene>
    <name evidence="3" type="ORF">ACG5V6_05225</name>
</gene>
<organism evidence="3 4">
    <name type="scientific">Streptomyces chitinivorans</name>
    <dbReference type="NCBI Taxonomy" id="1257027"/>
    <lineage>
        <taxon>Bacteria</taxon>
        <taxon>Bacillati</taxon>
        <taxon>Actinomycetota</taxon>
        <taxon>Actinomycetes</taxon>
        <taxon>Kitasatosporales</taxon>
        <taxon>Streptomycetaceae</taxon>
        <taxon>Streptomyces</taxon>
    </lineage>
</organism>
<evidence type="ECO:0000256" key="1">
    <source>
        <dbReference type="SAM" id="MobiDB-lite"/>
    </source>
</evidence>
<keyword evidence="4" id="KW-1185">Reference proteome</keyword>
<dbReference type="PROSITE" id="PS50943">
    <property type="entry name" value="HTH_CROC1"/>
    <property type="match status" value="1"/>
</dbReference>
<proteinExistence type="predicted"/>
<feature type="region of interest" description="Disordered" evidence="1">
    <location>
        <begin position="163"/>
        <end position="189"/>
    </location>
</feature>
<feature type="domain" description="HTH cro/C1-type" evidence="2">
    <location>
        <begin position="37"/>
        <end position="96"/>
    </location>
</feature>
<accession>A0ABW7HP27</accession>
<evidence type="ECO:0000313" key="3">
    <source>
        <dbReference type="EMBL" id="MFH0247610.1"/>
    </source>
</evidence>
<feature type="compositionally biased region" description="Basic and acidic residues" evidence="1">
    <location>
        <begin position="176"/>
        <end position="189"/>
    </location>
</feature>
<dbReference type="SMART" id="SM00530">
    <property type="entry name" value="HTH_XRE"/>
    <property type="match status" value="1"/>
</dbReference>
<dbReference type="CDD" id="cd00093">
    <property type="entry name" value="HTH_XRE"/>
    <property type="match status" value="1"/>
</dbReference>